<dbReference type="InterPro" id="IPR000387">
    <property type="entry name" value="Tyr_Pase_dom"/>
</dbReference>
<dbReference type="InterPro" id="IPR016130">
    <property type="entry name" value="Tyr_Pase_AS"/>
</dbReference>
<dbReference type="EC" id="3.1.3.48" evidence="2"/>
<evidence type="ECO:0000256" key="2">
    <source>
        <dbReference type="ARBA" id="ARBA00013064"/>
    </source>
</evidence>
<dbReference type="RefSeq" id="WP_191628858.1">
    <property type="nucleotide sequence ID" value="NZ_CABPRZ010000004.1"/>
</dbReference>
<dbReference type="GO" id="GO:0005576">
    <property type="term" value="C:extracellular region"/>
    <property type="evidence" value="ECO:0007669"/>
    <property type="project" value="UniProtKB-SubCell"/>
</dbReference>
<dbReference type="Gene3D" id="3.90.190.10">
    <property type="entry name" value="Protein tyrosine phosphatase superfamily"/>
    <property type="match status" value="1"/>
</dbReference>
<dbReference type="EMBL" id="CABPRZ010000004">
    <property type="protein sequence ID" value="VVD84156.1"/>
    <property type="molecule type" value="Genomic_DNA"/>
</dbReference>
<feature type="domain" description="Tyrosine-protein phosphatase" evidence="7">
    <location>
        <begin position="219"/>
        <end position="407"/>
    </location>
</feature>
<dbReference type="InterPro" id="IPR003595">
    <property type="entry name" value="Tyr_Pase_cat"/>
</dbReference>
<dbReference type="PRINTS" id="PR01371">
    <property type="entry name" value="BACYPHPHTASE"/>
</dbReference>
<evidence type="ECO:0000256" key="3">
    <source>
        <dbReference type="ARBA" id="ARBA00022525"/>
    </source>
</evidence>
<feature type="domain" description="Tyrosine specific protein phosphatases" evidence="8">
    <location>
        <begin position="352"/>
        <end position="435"/>
    </location>
</feature>
<evidence type="ECO:0000313" key="9">
    <source>
        <dbReference type="EMBL" id="VVD84156.1"/>
    </source>
</evidence>
<protein>
    <recommendedName>
        <fullName evidence="2">protein-tyrosine-phosphatase</fullName>
        <ecNumber evidence="2">3.1.3.48</ecNumber>
    </recommendedName>
</protein>
<dbReference type="InterPro" id="IPR003546">
    <property type="entry name" value="Tyr_Pase_SptP/YopH"/>
</dbReference>
<keyword evidence="4 9" id="KW-0378">Hydrolase</keyword>
<comment type="subcellular location">
    <subcellularLocation>
        <location evidence="1">Secreted</location>
    </subcellularLocation>
</comment>
<reference evidence="9 10" key="1">
    <citation type="submission" date="2019-08" db="EMBL/GenBank/DDBJ databases">
        <authorList>
            <person name="Peeters C."/>
        </authorList>
    </citation>
    <scope>NUCLEOTIDE SEQUENCE [LARGE SCALE GENOMIC DNA]</scope>
    <source>
        <strain evidence="9 10">LMG 30175</strain>
    </source>
</reference>
<evidence type="ECO:0000256" key="1">
    <source>
        <dbReference type="ARBA" id="ARBA00004613"/>
    </source>
</evidence>
<gene>
    <name evidence="9" type="primary">yopH_2</name>
    <name evidence="9" type="ORF">PTE30175_01211</name>
</gene>
<dbReference type="SUPFAM" id="SSF52799">
    <property type="entry name" value="(Phosphotyrosine protein) phosphatases II"/>
    <property type="match status" value="1"/>
</dbReference>
<keyword evidence="6" id="KW-0843">Virulence</keyword>
<evidence type="ECO:0000256" key="6">
    <source>
        <dbReference type="ARBA" id="ARBA00023026"/>
    </source>
</evidence>
<keyword evidence="3" id="KW-0964">Secreted</keyword>
<dbReference type="SMART" id="SM00194">
    <property type="entry name" value="PTPc"/>
    <property type="match status" value="1"/>
</dbReference>
<evidence type="ECO:0000259" key="8">
    <source>
        <dbReference type="PROSITE" id="PS50056"/>
    </source>
</evidence>
<proteinExistence type="predicted"/>
<dbReference type="GO" id="GO:0004725">
    <property type="term" value="F:protein tyrosine phosphatase activity"/>
    <property type="evidence" value="ECO:0007669"/>
    <property type="project" value="UniProtKB-EC"/>
</dbReference>
<dbReference type="AlphaFoldDB" id="A0A5E4T7B2"/>
<organism evidence="9 10">
    <name type="scientific">Pandoraea terrae</name>
    <dbReference type="NCBI Taxonomy" id="1537710"/>
    <lineage>
        <taxon>Bacteria</taxon>
        <taxon>Pseudomonadati</taxon>
        <taxon>Pseudomonadota</taxon>
        <taxon>Betaproteobacteria</taxon>
        <taxon>Burkholderiales</taxon>
        <taxon>Burkholderiaceae</taxon>
        <taxon>Pandoraea</taxon>
    </lineage>
</organism>
<dbReference type="PROSITE" id="PS50056">
    <property type="entry name" value="TYR_PHOSPHATASE_2"/>
    <property type="match status" value="1"/>
</dbReference>
<name>A0A5E4T7B2_9BURK</name>
<dbReference type="Pfam" id="PF00102">
    <property type="entry name" value="Y_phosphatase"/>
    <property type="match status" value="1"/>
</dbReference>
<dbReference type="PROSITE" id="PS00383">
    <property type="entry name" value="TYR_PHOSPHATASE_1"/>
    <property type="match status" value="1"/>
</dbReference>
<dbReference type="Proteomes" id="UP000414233">
    <property type="component" value="Unassembled WGS sequence"/>
</dbReference>
<dbReference type="SMART" id="SM00404">
    <property type="entry name" value="PTPc_motif"/>
    <property type="match status" value="1"/>
</dbReference>
<dbReference type="PROSITE" id="PS50055">
    <property type="entry name" value="TYR_PHOSPHATASE_PTP"/>
    <property type="match status" value="1"/>
</dbReference>
<evidence type="ECO:0000256" key="4">
    <source>
        <dbReference type="ARBA" id="ARBA00022801"/>
    </source>
</evidence>
<evidence type="ECO:0000256" key="5">
    <source>
        <dbReference type="ARBA" id="ARBA00022912"/>
    </source>
</evidence>
<dbReference type="InterPro" id="IPR000242">
    <property type="entry name" value="PTP_cat"/>
</dbReference>
<evidence type="ECO:0000313" key="10">
    <source>
        <dbReference type="Proteomes" id="UP000414233"/>
    </source>
</evidence>
<evidence type="ECO:0000259" key="7">
    <source>
        <dbReference type="PROSITE" id="PS50055"/>
    </source>
</evidence>
<keyword evidence="10" id="KW-1185">Reference proteome</keyword>
<keyword evidence="5" id="KW-0904">Protein phosphatase</keyword>
<accession>A0A5E4T7B2</accession>
<sequence>MTGIATQVPASRMGPEDLRTLFDTVRHSPSCNNDAVLGVNKRGHVVLFAGWQFLLHPMQTLRAQSLIADHAQKHGCSRFTFLPRMDNQDLRKWLVRNLDDKTRSYMTIEDRPRRPHHRRTAQAQPKTYPALRQTTLYHARRTYPAHSPAELKCEPTATQADPRQAVHDALGTKDNVTGLYERMTAAGEDCGVLFLSGLPTARYPAEGVACHTMVTAPHGTSLPANVVNIAAQDVAIACQYPIRPHVTKHFEMLMAQAPSILVILASATEIDELPAWSYGATDPQHWYFSNALTAGRIHVNPQALGRRSLTAQAGEIETYRLTLATEESSVSFPVLHVSRWSRVSDPSASDIRALVREIDIAQRQHPRQVTGQPVLGAVHRDAPLPVIHCRRGAGRTGVLIGAMALLNDKGAALEDIVTDMRMSRNPDMVATTRHLDTLIEIAEDNGNPLRSIHPPRVVAASV</sequence>
<dbReference type="InterPro" id="IPR029021">
    <property type="entry name" value="Prot-tyrosine_phosphatase-like"/>
</dbReference>